<comment type="caution">
    <text evidence="8">The sequence shown here is derived from an EMBL/GenBank/DDBJ whole genome shotgun (WGS) entry which is preliminary data.</text>
</comment>
<dbReference type="EMBL" id="JAEEGA010000001">
    <property type="protein sequence ID" value="MBP1039495.1"/>
    <property type="molecule type" value="Genomic_DNA"/>
</dbReference>
<feature type="domain" description="Major facilitator superfamily (MFS) profile" evidence="7">
    <location>
        <begin position="1"/>
        <end position="172"/>
    </location>
</feature>
<gene>
    <name evidence="8" type="ORF">I6N95_00605</name>
</gene>
<feature type="transmembrane region" description="Helical" evidence="6">
    <location>
        <begin position="25"/>
        <end position="45"/>
    </location>
</feature>
<feature type="transmembrane region" description="Helical" evidence="6">
    <location>
        <begin position="78"/>
        <end position="97"/>
    </location>
</feature>
<dbReference type="Proteomes" id="UP000674938">
    <property type="component" value="Unassembled WGS sequence"/>
</dbReference>
<evidence type="ECO:0000256" key="1">
    <source>
        <dbReference type="ARBA" id="ARBA00004651"/>
    </source>
</evidence>
<dbReference type="PROSITE" id="PS50850">
    <property type="entry name" value="MFS"/>
    <property type="match status" value="1"/>
</dbReference>
<dbReference type="GO" id="GO:0022857">
    <property type="term" value="F:transmembrane transporter activity"/>
    <property type="evidence" value="ECO:0007669"/>
    <property type="project" value="InterPro"/>
</dbReference>
<proteinExistence type="predicted"/>
<keyword evidence="5 6" id="KW-0472">Membrane</keyword>
<evidence type="ECO:0000259" key="7">
    <source>
        <dbReference type="PROSITE" id="PS50850"/>
    </source>
</evidence>
<feature type="transmembrane region" description="Helical" evidence="6">
    <location>
        <begin position="144"/>
        <end position="165"/>
    </location>
</feature>
<dbReference type="GO" id="GO:0005886">
    <property type="term" value="C:plasma membrane"/>
    <property type="evidence" value="ECO:0007669"/>
    <property type="project" value="UniProtKB-SubCell"/>
</dbReference>
<organism evidence="8 9">
    <name type="scientific">Vagococcus allomyrinae</name>
    <dbReference type="NCBI Taxonomy" id="2794353"/>
    <lineage>
        <taxon>Bacteria</taxon>
        <taxon>Bacillati</taxon>
        <taxon>Bacillota</taxon>
        <taxon>Bacilli</taxon>
        <taxon>Lactobacillales</taxon>
        <taxon>Enterococcaceae</taxon>
        <taxon>Vagococcus</taxon>
    </lineage>
</organism>
<evidence type="ECO:0000256" key="2">
    <source>
        <dbReference type="ARBA" id="ARBA00022448"/>
    </source>
</evidence>
<dbReference type="InterPro" id="IPR036259">
    <property type="entry name" value="MFS_trans_sf"/>
</dbReference>
<feature type="transmembrane region" description="Helical" evidence="6">
    <location>
        <begin position="109"/>
        <end position="132"/>
    </location>
</feature>
<evidence type="ECO:0000256" key="5">
    <source>
        <dbReference type="ARBA" id="ARBA00023136"/>
    </source>
</evidence>
<comment type="subcellular location">
    <subcellularLocation>
        <location evidence="1">Cell membrane</location>
        <topology evidence="1">Multi-pass membrane protein</topology>
    </subcellularLocation>
</comment>
<keyword evidence="2" id="KW-0813">Transport</keyword>
<evidence type="ECO:0000256" key="3">
    <source>
        <dbReference type="ARBA" id="ARBA00022692"/>
    </source>
</evidence>
<dbReference type="Pfam" id="PF07690">
    <property type="entry name" value="MFS_1"/>
    <property type="match status" value="1"/>
</dbReference>
<protein>
    <submittedName>
        <fullName evidence="8">MFS transporter</fullName>
    </submittedName>
</protein>
<evidence type="ECO:0000313" key="8">
    <source>
        <dbReference type="EMBL" id="MBP1039495.1"/>
    </source>
</evidence>
<sequence length="172" mass="18650">MYTFIAIYPLLYIDFYGVTTATANFYASLFGLFGIPFGVVAGMLIDKTQKPKQLIALSFIVMALSSIGALYLDNSNARFIIQLFCLSSSCSLASSSVTITVPKSVSEPLIGYAMSFVNLFYYSSIVIGPPLVMTIIEKNSWNSGIWVVFVGGLIGVVAAFIFMGAKNKEVVE</sequence>
<keyword evidence="4 6" id="KW-1133">Transmembrane helix</keyword>
<keyword evidence="9" id="KW-1185">Reference proteome</keyword>
<reference evidence="8" key="1">
    <citation type="submission" date="2020-12" db="EMBL/GenBank/DDBJ databases">
        <title>Vagococcus allomyrinae sp. nov. and Enterococcus lavae sp. nov., isolated from the larvae of Allomyrina dichotoma.</title>
        <authorList>
            <person name="Lee S.D."/>
        </authorList>
    </citation>
    <scope>NUCLEOTIDE SEQUENCE</scope>
    <source>
        <strain evidence="8">BWB3-3</strain>
    </source>
</reference>
<dbReference type="InterPro" id="IPR020846">
    <property type="entry name" value="MFS_dom"/>
</dbReference>
<name>A0A940SSQ0_9ENTE</name>
<dbReference type="AlphaFoldDB" id="A0A940SSQ0"/>
<dbReference type="RefSeq" id="WP_209524400.1">
    <property type="nucleotide sequence ID" value="NZ_JAEEGA010000001.1"/>
</dbReference>
<evidence type="ECO:0000256" key="4">
    <source>
        <dbReference type="ARBA" id="ARBA00022989"/>
    </source>
</evidence>
<keyword evidence="3 6" id="KW-0812">Transmembrane</keyword>
<evidence type="ECO:0000313" key="9">
    <source>
        <dbReference type="Proteomes" id="UP000674938"/>
    </source>
</evidence>
<evidence type="ECO:0000256" key="6">
    <source>
        <dbReference type="SAM" id="Phobius"/>
    </source>
</evidence>
<accession>A0A940SSQ0</accession>
<dbReference type="InterPro" id="IPR011701">
    <property type="entry name" value="MFS"/>
</dbReference>
<dbReference type="Gene3D" id="1.20.1250.20">
    <property type="entry name" value="MFS general substrate transporter like domains"/>
    <property type="match status" value="1"/>
</dbReference>
<dbReference type="SUPFAM" id="SSF103473">
    <property type="entry name" value="MFS general substrate transporter"/>
    <property type="match status" value="1"/>
</dbReference>
<feature type="transmembrane region" description="Helical" evidence="6">
    <location>
        <begin position="54"/>
        <end position="72"/>
    </location>
</feature>